<keyword evidence="3" id="KW-1185">Reference proteome</keyword>
<evidence type="ECO:0000313" key="3">
    <source>
        <dbReference type="Proteomes" id="UP000199585"/>
    </source>
</evidence>
<dbReference type="OrthoDB" id="9798415at2"/>
<dbReference type="EMBL" id="FOCI01000039">
    <property type="protein sequence ID" value="SEN80881.1"/>
    <property type="molecule type" value="Genomic_DNA"/>
</dbReference>
<sequence>MSIARAAIERPIYTWILILFCLIGGALGYLGVGKLEDPTFTLKTALVITPYPGATADEVASEVSEVLESEIQRMGEVDYITSRNTPGLSVIEVEIKPTYGGSELPQVWNDLRARVADAAGSLPPGALPAQVNDTFGDIFGIYYAVTAPGFADAEIHEIAQFLRREVLGVRGVANADLLGLPDEAVFVEPNSRSLATIGVPPGVILGAIGAVSAISPTGAVSDAGRNLRIEPPRPEGQAFDIRGLTIGAQGDTFSLADIAAISRGRVDQPQHVIRHNGVEAFTLGIAGLQSENIVDVGARVEARLAALSDVLPVGVTIEPIYQQHRVVGDANGEFLVSLALSVAVVIAVLALFMGWRASLVVGLTLLLTVTFTFFFMMLFDIKVERISLGALIIAMGMLVDNAIVVAEGMQIEMRKGRRAADAAAETARKTQVPLLGATIIGAMAFAGIGLSPDASGEFLFSLFAVITISLMLSWVLSVTVTPLLGSYLFRTGGLAEGQDPYAGAVFRGYAAIVRGALRVRWLIIVALVGGTVACFGAMSLVTQQFFPPASTPLFYLNYKAAQGTQIQQTLDDLEVVEAWLAERDDVTAVTTTAGRSLTRFILTYTPAKPDPSYGQLLIRATSFEAIPALRDDLAAFAQTALPWAETRVEQVIYGPPVTADVEVRLSGPDPDVLRDLSDQALAIFNTSPLLQTRRVDWRERVFTTRPFYAADRAQALGVTRSDVATALALATDGVPAGAIREGERDIPIIVRTPRAEMTADGRVRDQIVFSPATAGYVALDQVIDGFEVITRDSVIVRRDRMPTLSVQGFTVPGVMPPTAFAQVRAEIEALDLPPGYRMAWGGEHESAGAAQASLGKQMPMAFGTMFLITVLLFGKLRQTAVIWTVVPMAVNGVAFGLLFTGLPFSFTALLGLLSLSGMLIKNAIVLVEEIDIQKDEGGLPQSEAIVRACVSRLNPVVLAAVTTILGMAPLLFDVFFASMAVTIMAGLAFATVLTLIGVPVFYATYLRKERMAERRQNKPQADLRVAVELTSHRLAAE</sequence>
<dbReference type="InterPro" id="IPR001036">
    <property type="entry name" value="Acrflvin-R"/>
</dbReference>
<feature type="transmembrane region" description="Helical" evidence="1">
    <location>
        <begin position="983"/>
        <end position="1005"/>
    </location>
</feature>
<dbReference type="Gene3D" id="3.30.70.1440">
    <property type="entry name" value="Multidrug efflux transporter AcrB pore domain"/>
    <property type="match status" value="1"/>
</dbReference>
<dbReference type="STRING" id="245187.SAMN04488003_1394"/>
<accession>A0A1H8JK02</accession>
<feature type="transmembrane region" description="Helical" evidence="1">
    <location>
        <begin position="858"/>
        <end position="874"/>
    </location>
</feature>
<gene>
    <name evidence="2" type="ORF">SAMN04488003_1394</name>
</gene>
<dbReference type="Gene3D" id="3.30.70.1320">
    <property type="entry name" value="Multidrug efflux transporter AcrB pore domain like"/>
    <property type="match status" value="1"/>
</dbReference>
<dbReference type="SUPFAM" id="SSF82866">
    <property type="entry name" value="Multidrug efflux transporter AcrB transmembrane domain"/>
    <property type="match status" value="2"/>
</dbReference>
<reference evidence="2 3" key="1">
    <citation type="submission" date="2016-10" db="EMBL/GenBank/DDBJ databases">
        <authorList>
            <person name="de Groot N.N."/>
        </authorList>
    </citation>
    <scope>NUCLEOTIDE SEQUENCE [LARGE SCALE GENOMIC DNA]</scope>
    <source>
        <strain evidence="2 3">DSM 16213</strain>
    </source>
</reference>
<dbReference type="Proteomes" id="UP000199585">
    <property type="component" value="Unassembled WGS sequence"/>
</dbReference>
<dbReference type="SUPFAM" id="SSF82693">
    <property type="entry name" value="Multidrug efflux transporter AcrB pore domain, PN1, PN2, PC1 and PC2 subdomains"/>
    <property type="match status" value="2"/>
</dbReference>
<feature type="transmembrane region" description="Helical" evidence="1">
    <location>
        <begin position="906"/>
        <end position="927"/>
    </location>
</feature>
<dbReference type="Pfam" id="PF00873">
    <property type="entry name" value="ACR_tran"/>
    <property type="match status" value="1"/>
</dbReference>
<feature type="transmembrane region" description="Helical" evidence="1">
    <location>
        <begin position="458"/>
        <end position="480"/>
    </location>
</feature>
<feature type="transmembrane region" description="Helical" evidence="1">
    <location>
        <begin position="432"/>
        <end position="452"/>
    </location>
</feature>
<keyword evidence="1" id="KW-1133">Transmembrane helix</keyword>
<dbReference type="RefSeq" id="WP_089905696.1">
    <property type="nucleotide sequence ID" value="NZ_FOCI01000039.1"/>
</dbReference>
<dbReference type="PANTHER" id="PTHR32063:SF18">
    <property type="entry name" value="CATION EFFLUX SYSTEM PROTEIN"/>
    <property type="match status" value="1"/>
</dbReference>
<dbReference type="AlphaFoldDB" id="A0A1H8JK02"/>
<feature type="transmembrane region" description="Helical" evidence="1">
    <location>
        <begin position="521"/>
        <end position="541"/>
    </location>
</feature>
<dbReference type="InterPro" id="IPR027463">
    <property type="entry name" value="AcrB_DN_DC_subdom"/>
</dbReference>
<dbReference type="PANTHER" id="PTHR32063">
    <property type="match status" value="1"/>
</dbReference>
<dbReference type="GO" id="GO:0042910">
    <property type="term" value="F:xenobiotic transmembrane transporter activity"/>
    <property type="evidence" value="ECO:0007669"/>
    <property type="project" value="TreeGrafter"/>
</dbReference>
<organism evidence="2 3">
    <name type="scientific">Loktanella fryxellensis</name>
    <dbReference type="NCBI Taxonomy" id="245187"/>
    <lineage>
        <taxon>Bacteria</taxon>
        <taxon>Pseudomonadati</taxon>
        <taxon>Pseudomonadota</taxon>
        <taxon>Alphaproteobacteria</taxon>
        <taxon>Rhodobacterales</taxon>
        <taxon>Roseobacteraceae</taxon>
        <taxon>Loktanella</taxon>
    </lineage>
</organism>
<proteinExistence type="predicted"/>
<dbReference type="GO" id="GO:0005886">
    <property type="term" value="C:plasma membrane"/>
    <property type="evidence" value="ECO:0007669"/>
    <property type="project" value="TreeGrafter"/>
</dbReference>
<feature type="transmembrane region" description="Helical" evidence="1">
    <location>
        <begin position="881"/>
        <end position="900"/>
    </location>
</feature>
<dbReference type="PRINTS" id="PR00702">
    <property type="entry name" value="ACRIFLAVINRP"/>
</dbReference>
<evidence type="ECO:0000256" key="1">
    <source>
        <dbReference type="SAM" id="Phobius"/>
    </source>
</evidence>
<evidence type="ECO:0000313" key="2">
    <source>
        <dbReference type="EMBL" id="SEN80881.1"/>
    </source>
</evidence>
<keyword evidence="1" id="KW-0472">Membrane</keyword>
<keyword evidence="1" id="KW-0812">Transmembrane</keyword>
<dbReference type="Gene3D" id="1.20.1640.10">
    <property type="entry name" value="Multidrug efflux transporter AcrB transmembrane domain"/>
    <property type="match status" value="2"/>
</dbReference>
<feature type="transmembrane region" description="Helical" evidence="1">
    <location>
        <begin position="385"/>
        <end position="411"/>
    </location>
</feature>
<feature type="transmembrane region" description="Helical" evidence="1">
    <location>
        <begin position="956"/>
        <end position="977"/>
    </location>
</feature>
<dbReference type="Gene3D" id="3.30.70.1430">
    <property type="entry name" value="Multidrug efflux transporter AcrB pore domain"/>
    <property type="match status" value="2"/>
</dbReference>
<protein>
    <submittedName>
        <fullName evidence="2">Multidrug efflux pump subunit AcrB</fullName>
    </submittedName>
</protein>
<dbReference type="Gene3D" id="3.30.2090.10">
    <property type="entry name" value="Multidrug efflux transporter AcrB TolC docking domain, DN and DC subdomains"/>
    <property type="match status" value="2"/>
</dbReference>
<feature type="transmembrane region" description="Helical" evidence="1">
    <location>
        <begin position="334"/>
        <end position="352"/>
    </location>
</feature>
<feature type="transmembrane region" description="Helical" evidence="1">
    <location>
        <begin position="359"/>
        <end position="379"/>
    </location>
</feature>
<name>A0A1H8JK02_9RHOB</name>
<dbReference type="SUPFAM" id="SSF82714">
    <property type="entry name" value="Multidrug efflux transporter AcrB TolC docking domain, DN and DC subdomains"/>
    <property type="match status" value="1"/>
</dbReference>
<feature type="transmembrane region" description="Helical" evidence="1">
    <location>
        <begin position="12"/>
        <end position="32"/>
    </location>
</feature>